<dbReference type="Pfam" id="PF01494">
    <property type="entry name" value="FAD_binding_3"/>
    <property type="match status" value="1"/>
</dbReference>
<name>A0ABS5Z794_9ACTN</name>
<feature type="domain" description="FAD-binding" evidence="1">
    <location>
        <begin position="3"/>
        <end position="324"/>
    </location>
</feature>
<dbReference type="PANTHER" id="PTHR46865">
    <property type="entry name" value="OXIDOREDUCTASE-RELATED"/>
    <property type="match status" value="1"/>
</dbReference>
<keyword evidence="3" id="KW-1185">Reference proteome</keyword>
<proteinExistence type="predicted"/>
<protein>
    <submittedName>
        <fullName evidence="2">FAD-dependent monooxygenase</fullName>
    </submittedName>
</protein>
<dbReference type="PRINTS" id="PR00420">
    <property type="entry name" value="RNGMNOXGNASE"/>
</dbReference>
<dbReference type="InterPro" id="IPR036188">
    <property type="entry name" value="FAD/NAD-bd_sf"/>
</dbReference>
<dbReference type="GO" id="GO:0004497">
    <property type="term" value="F:monooxygenase activity"/>
    <property type="evidence" value="ECO:0007669"/>
    <property type="project" value="UniProtKB-KW"/>
</dbReference>
<evidence type="ECO:0000313" key="2">
    <source>
        <dbReference type="EMBL" id="MBU2670788.1"/>
    </source>
</evidence>
<evidence type="ECO:0000259" key="1">
    <source>
        <dbReference type="Pfam" id="PF01494"/>
    </source>
</evidence>
<sequence>MPTVLISGAGVAGTTLAYWLARHGWQPTVVELSSGLRSSGNPVDVRGPALAVAERMGLMAEIRAAATHVRALALIDEQGQTLSRVRPPSGTEIPRADLARILFDSVRDRVELILGDTLTAVTLDAGGIDVIFARSAPRRFDLVVGADGLHSTVRRLVFGPEEQFVDHQGLYVATLPLGEPARTPGVVQLLNTAGRLLAVHPNRGEEGVAFIFRHAGIGDADPAGVVTEAYAGMGWRAPELLERLRDAEDFYFDGVSRVRVPEWSRGRVTLVGDAATCVSLFGDGSSMAMAGAFTLAEELARHVTPAGEVGPALRAYESRHRRVVAPRQRAIGATAHLLVPSTRFGVGLRNAGARLVRA</sequence>
<dbReference type="EMBL" id="JAHKKG010000023">
    <property type="protein sequence ID" value="MBU2670788.1"/>
    <property type="molecule type" value="Genomic_DNA"/>
</dbReference>
<dbReference type="Gene3D" id="3.50.50.60">
    <property type="entry name" value="FAD/NAD(P)-binding domain"/>
    <property type="match status" value="1"/>
</dbReference>
<keyword evidence="2" id="KW-0503">Monooxygenase</keyword>
<comment type="caution">
    <text evidence="2">The sequence shown here is derived from an EMBL/GenBank/DDBJ whole genome shotgun (WGS) entry which is preliminary data.</text>
</comment>
<dbReference type="RefSeq" id="WP_215796023.1">
    <property type="nucleotide sequence ID" value="NZ_JAHKKG010000023.1"/>
</dbReference>
<organism evidence="2 3">
    <name type="scientific">Paractinoplanes bogorensis</name>
    <dbReference type="NCBI Taxonomy" id="1610840"/>
    <lineage>
        <taxon>Bacteria</taxon>
        <taxon>Bacillati</taxon>
        <taxon>Actinomycetota</taxon>
        <taxon>Actinomycetes</taxon>
        <taxon>Micromonosporales</taxon>
        <taxon>Micromonosporaceae</taxon>
        <taxon>Paractinoplanes</taxon>
    </lineage>
</organism>
<dbReference type="InterPro" id="IPR002938">
    <property type="entry name" value="FAD-bd"/>
</dbReference>
<dbReference type="PANTHER" id="PTHR46865:SF2">
    <property type="entry name" value="MONOOXYGENASE"/>
    <property type="match status" value="1"/>
</dbReference>
<evidence type="ECO:0000313" key="3">
    <source>
        <dbReference type="Proteomes" id="UP001519654"/>
    </source>
</evidence>
<reference evidence="2 3" key="1">
    <citation type="submission" date="2021-06" db="EMBL/GenBank/DDBJ databases">
        <title>Actinoplanes lichenicola sp. nov., and Actinoplanes ovalisporus sp. nov., isolated from lichen in Thailand.</title>
        <authorList>
            <person name="Saeng-In P."/>
            <person name="Kanchanasin P."/>
            <person name="Yuki M."/>
            <person name="Kudo T."/>
            <person name="Ohkuma M."/>
            <person name="Phongsopitanun W."/>
            <person name="Tanasupawat S."/>
        </authorList>
    </citation>
    <scope>NUCLEOTIDE SEQUENCE [LARGE SCALE GENOMIC DNA]</scope>
    <source>
        <strain evidence="2 3">NBRC 110975</strain>
    </source>
</reference>
<dbReference type="Proteomes" id="UP001519654">
    <property type="component" value="Unassembled WGS sequence"/>
</dbReference>
<dbReference type="InterPro" id="IPR051704">
    <property type="entry name" value="FAD_aromatic-hydroxylase"/>
</dbReference>
<accession>A0ABS5Z794</accession>
<dbReference type="SUPFAM" id="SSF51905">
    <property type="entry name" value="FAD/NAD(P)-binding domain"/>
    <property type="match status" value="1"/>
</dbReference>
<gene>
    <name evidence="2" type="ORF">KOI35_45535</name>
</gene>
<keyword evidence="2" id="KW-0560">Oxidoreductase</keyword>
<dbReference type="Gene3D" id="3.30.9.10">
    <property type="entry name" value="D-Amino Acid Oxidase, subunit A, domain 2"/>
    <property type="match status" value="1"/>
</dbReference>